<dbReference type="Proteomes" id="UP000505210">
    <property type="component" value="Chromosome"/>
</dbReference>
<feature type="region of interest" description="Disordered" evidence="2">
    <location>
        <begin position="71"/>
        <end position="90"/>
    </location>
</feature>
<dbReference type="Pfam" id="PF26132">
    <property type="entry name" value="UPF0367"/>
    <property type="match status" value="1"/>
</dbReference>
<name>A0A6M8BEH4_9CYAN</name>
<reference evidence="3 4" key="1">
    <citation type="submission" date="2020-05" db="EMBL/GenBank/DDBJ databases">
        <title>Complete genome sequence of of a novel Thermoleptolyngbya strain isolated from hot springs of Ganzi, Sichuan China.</title>
        <authorList>
            <person name="Tang J."/>
            <person name="Daroch M."/>
            <person name="Li L."/>
            <person name="Waleron K."/>
            <person name="Waleron M."/>
            <person name="Waleron M."/>
        </authorList>
    </citation>
    <scope>NUCLEOTIDE SEQUENCE [LARGE SCALE GENOMIC DNA]</scope>
    <source>
        <strain evidence="3 4">PKUAC-SCTA183</strain>
    </source>
</reference>
<keyword evidence="4" id="KW-1185">Reference proteome</keyword>
<dbReference type="EMBL" id="CP053661">
    <property type="protein sequence ID" value="QKD84582.1"/>
    <property type="molecule type" value="Genomic_DNA"/>
</dbReference>
<organism evidence="3 4">
    <name type="scientific">Thermoleptolyngbya sichuanensis A183</name>
    <dbReference type="NCBI Taxonomy" id="2737172"/>
    <lineage>
        <taxon>Bacteria</taxon>
        <taxon>Bacillati</taxon>
        <taxon>Cyanobacteriota</taxon>
        <taxon>Cyanophyceae</taxon>
        <taxon>Oculatellales</taxon>
        <taxon>Oculatellaceae</taxon>
        <taxon>Thermoleptolyngbya</taxon>
        <taxon>Thermoleptolyngbya sichuanensis</taxon>
    </lineage>
</organism>
<evidence type="ECO:0000313" key="4">
    <source>
        <dbReference type="Proteomes" id="UP000505210"/>
    </source>
</evidence>
<dbReference type="InterPro" id="IPR020885">
    <property type="entry name" value="UPF0367"/>
</dbReference>
<dbReference type="AlphaFoldDB" id="A0A6M8BEH4"/>
<dbReference type="HAMAP" id="MF_01360">
    <property type="entry name" value="UPF0367"/>
    <property type="match status" value="1"/>
</dbReference>
<dbReference type="NCBIfam" id="NF010236">
    <property type="entry name" value="PRK13683.1"/>
    <property type="match status" value="1"/>
</dbReference>
<gene>
    <name evidence="3" type="ORF">HPC62_22475</name>
</gene>
<dbReference type="KEGG" id="theu:HPC62_22475"/>
<evidence type="ECO:0000256" key="1">
    <source>
        <dbReference type="HAMAP-Rule" id="MF_01360"/>
    </source>
</evidence>
<evidence type="ECO:0000313" key="3">
    <source>
        <dbReference type="EMBL" id="QKD84582.1"/>
    </source>
</evidence>
<protein>
    <recommendedName>
        <fullName evidence="1">UPF0367 protein HPC62_22475</fullName>
    </recommendedName>
</protein>
<proteinExistence type="inferred from homology"/>
<sequence length="90" mass="9603">MFIVDIVLKNTPSMLSIQRKTAEDAEAVYQEILNAVRSGNPVALELTCEKQPDKKLGVLVSEISAVQVSEKAGASGTARPPGFFALTEPS</sequence>
<accession>A0A6M8BEH4</accession>
<dbReference type="RefSeq" id="WP_172358602.1">
    <property type="nucleotide sequence ID" value="NZ_CP053661.1"/>
</dbReference>
<comment type="similarity">
    <text evidence="1">Belongs to the UPF0367 family.</text>
</comment>
<evidence type="ECO:0000256" key="2">
    <source>
        <dbReference type="SAM" id="MobiDB-lite"/>
    </source>
</evidence>